<dbReference type="PATRIC" id="fig|946077.3.peg.2111"/>
<dbReference type="InterPro" id="IPR029460">
    <property type="entry name" value="DNAPol_HHH"/>
</dbReference>
<reference evidence="9 10" key="1">
    <citation type="journal article" date="2012" name="J. Bacteriol.">
        <title>Genome Sequence of the Halotolerant Bacterium Imtechella halotolerans K1T.</title>
        <authorList>
            <person name="Kumar S."/>
            <person name="Vikram S."/>
            <person name="Subramanian S."/>
            <person name="Raghava G.P."/>
            <person name="Pinnaka A.K."/>
        </authorList>
    </citation>
    <scope>NUCLEOTIDE SEQUENCE [LARGE SCALE GENOMIC DNA]</scope>
    <source>
        <strain evidence="9 10">K1</strain>
    </source>
</reference>
<keyword evidence="3" id="KW-0808">Transferase</keyword>
<dbReference type="InterPro" id="IPR004013">
    <property type="entry name" value="PHP_dom"/>
</dbReference>
<evidence type="ECO:0000256" key="5">
    <source>
        <dbReference type="ARBA" id="ARBA00022705"/>
    </source>
</evidence>
<name>I0WB92_9FLAO</name>
<dbReference type="Pfam" id="PF02811">
    <property type="entry name" value="PHP"/>
    <property type="match status" value="1"/>
</dbReference>
<dbReference type="Gene3D" id="3.20.20.140">
    <property type="entry name" value="Metal-dependent hydrolases"/>
    <property type="match status" value="1"/>
</dbReference>
<dbReference type="EMBL" id="AJJU01000019">
    <property type="protein sequence ID" value="EID73658.1"/>
    <property type="molecule type" value="Genomic_DNA"/>
</dbReference>
<feature type="domain" description="Polymerase/histidinol phosphatase N-terminal" evidence="8">
    <location>
        <begin position="1"/>
        <end position="68"/>
    </location>
</feature>
<dbReference type="InterPro" id="IPR040982">
    <property type="entry name" value="DNA_pol3_finger"/>
</dbReference>
<dbReference type="InterPro" id="IPR016195">
    <property type="entry name" value="Pol/histidinol_Pase-like"/>
</dbReference>
<evidence type="ECO:0000259" key="8">
    <source>
        <dbReference type="SMART" id="SM00481"/>
    </source>
</evidence>
<dbReference type="OrthoDB" id="9803237at2"/>
<evidence type="ECO:0000256" key="7">
    <source>
        <dbReference type="ARBA" id="ARBA00049244"/>
    </source>
</evidence>
<evidence type="ECO:0000256" key="4">
    <source>
        <dbReference type="ARBA" id="ARBA00022695"/>
    </source>
</evidence>
<keyword evidence="6" id="KW-0239">DNA-directed DNA polymerase</keyword>
<dbReference type="InterPro" id="IPR011708">
    <property type="entry name" value="DNA_pol3_alpha_NTPase_dom"/>
</dbReference>
<evidence type="ECO:0000256" key="1">
    <source>
        <dbReference type="ARBA" id="ARBA00012417"/>
    </source>
</evidence>
<dbReference type="RefSeq" id="WP_008240278.1">
    <property type="nucleotide sequence ID" value="NZ_AJJU01000019.1"/>
</dbReference>
<proteinExistence type="predicted"/>
<accession>I0WB92</accession>
<evidence type="ECO:0000313" key="9">
    <source>
        <dbReference type="EMBL" id="EID73658.1"/>
    </source>
</evidence>
<dbReference type="SUPFAM" id="SSF89550">
    <property type="entry name" value="PHP domain-like"/>
    <property type="match status" value="1"/>
</dbReference>
<evidence type="ECO:0000313" key="10">
    <source>
        <dbReference type="Proteomes" id="UP000005938"/>
    </source>
</evidence>
<sequence>MYLNCHSYYSLRFGTFSEIELLEMAAAHGIKSLALTDINNTSACLNFIRKAKDFGIKPIVGIDFRNGASQRFVGVARNNEGFYELNSFLSKLSINKQAVPDMAPEFENVFVIYPLEQVMQLEKVHFKPYEFIGVGVEDLRRLPFSIYKGYTDKLVVQQQVTIRNKRDFNAHRLLRAIDNNILLSKLPKSEECRETDKMYTLNELRKRFEQFDFILGNTEQLLEQCTIYFEFGNNRISQNQSLYLESVEADFELLKKLCEEGFPKRYSNPSQKVKERLEVELKVIREMNFVSYFLINWDIVNYSKQKGFVHVGRGSGANSIVAYLIGITDVDPIELDLYFERFINPYRTSPPDFDIDFSWKEREEITEYIFSRFKNVALLAVYNTFKYRAVVRELGKVFGLPKEDIDKLSVGRYQKPEQDEFGALVIKYGTLIQGFPNYVSVHSCGILILDKPIHYFSATDMPPKGFATVQFDMIIAEDIGIFKFDILGQRGLAKIKDTLEIIKYNKPEAPPIDITEVEKFKTDPKVNAMLKEGKATGAYYVESPAMRGLMQKLQTQDYLGLVAASSIIRPGVSSSGMKQEFIKRQRHPELRKEGHPILLDIMPETYGIMVYQEDVLKVAHQFAGLTLGEADVLRRGMSGKFRSRAEFIAVEEKFIANCRARGYDDNLTFEVWNQIKSFAGYAFAKGHSASYAVESYQSLYLKCYYPLEFMVAVLNNGGGFYSTEHYVHETIKCGGQVEAPCINQSDHPNIIIGTTIYLGLGYLKNLEHYTIKRLLTERNFNGPYISLDDFIDRVQISIEQLTILIRIGAFRFTGISKATLLWHAIFKLNANKQRTVQKQLFKPTHKSFILPKLPSSWIEDAYDQMELLGFTLYDYFSLINEPFKNSIQAKAMSSHIGQEVLLYGKLVNTRFHEASNENLMRFCTFVDREGDYFDTVHFHDTVHKYPIHGIGVYECYGKVIEEFGFCSIEIRKTRKLDLKPDPRLN</sequence>
<keyword evidence="10" id="KW-1185">Reference proteome</keyword>
<dbReference type="Pfam" id="PF14579">
    <property type="entry name" value="HHH_6"/>
    <property type="match status" value="1"/>
</dbReference>
<comment type="caution">
    <text evidence="9">The sequence shown here is derived from an EMBL/GenBank/DDBJ whole genome shotgun (WGS) entry which is preliminary data.</text>
</comment>
<dbReference type="Gene3D" id="1.10.150.870">
    <property type="match status" value="1"/>
</dbReference>
<dbReference type="Pfam" id="PF07733">
    <property type="entry name" value="DNA_pol3_alpha"/>
    <property type="match status" value="1"/>
</dbReference>
<keyword evidence="5" id="KW-0235">DNA replication</keyword>
<dbReference type="AlphaFoldDB" id="I0WB92"/>
<dbReference type="NCBIfam" id="TIGR00594">
    <property type="entry name" value="polc"/>
    <property type="match status" value="1"/>
</dbReference>
<dbReference type="GO" id="GO:0003887">
    <property type="term" value="F:DNA-directed DNA polymerase activity"/>
    <property type="evidence" value="ECO:0007669"/>
    <property type="project" value="UniProtKB-KW"/>
</dbReference>
<dbReference type="Pfam" id="PF17657">
    <property type="entry name" value="DNA_pol3_finger"/>
    <property type="match status" value="1"/>
</dbReference>
<dbReference type="eggNOG" id="COG0587">
    <property type="taxonomic scope" value="Bacteria"/>
</dbReference>
<dbReference type="GO" id="GO:0008408">
    <property type="term" value="F:3'-5' exonuclease activity"/>
    <property type="evidence" value="ECO:0007669"/>
    <property type="project" value="InterPro"/>
</dbReference>
<dbReference type="EC" id="2.7.7.7" evidence="1"/>
<dbReference type="PANTHER" id="PTHR32294">
    <property type="entry name" value="DNA POLYMERASE III SUBUNIT ALPHA"/>
    <property type="match status" value="1"/>
</dbReference>
<dbReference type="SMART" id="SM00481">
    <property type="entry name" value="POLIIIAc"/>
    <property type="match status" value="1"/>
</dbReference>
<evidence type="ECO:0000256" key="6">
    <source>
        <dbReference type="ARBA" id="ARBA00022932"/>
    </source>
</evidence>
<comment type="catalytic activity">
    <reaction evidence="7">
        <text>DNA(n) + a 2'-deoxyribonucleoside 5'-triphosphate = DNA(n+1) + diphosphate</text>
        <dbReference type="Rhea" id="RHEA:22508"/>
        <dbReference type="Rhea" id="RHEA-COMP:17339"/>
        <dbReference type="Rhea" id="RHEA-COMP:17340"/>
        <dbReference type="ChEBI" id="CHEBI:33019"/>
        <dbReference type="ChEBI" id="CHEBI:61560"/>
        <dbReference type="ChEBI" id="CHEBI:173112"/>
        <dbReference type="EC" id="2.7.7.7"/>
    </reaction>
</comment>
<organism evidence="9 10">
    <name type="scientific">Imtechella halotolerans K1</name>
    <dbReference type="NCBI Taxonomy" id="946077"/>
    <lineage>
        <taxon>Bacteria</taxon>
        <taxon>Pseudomonadati</taxon>
        <taxon>Bacteroidota</taxon>
        <taxon>Flavobacteriia</taxon>
        <taxon>Flavobacteriales</taxon>
        <taxon>Flavobacteriaceae</taxon>
        <taxon>Imtechella</taxon>
    </lineage>
</organism>
<dbReference type="PANTHER" id="PTHR32294:SF0">
    <property type="entry name" value="DNA POLYMERASE III SUBUNIT ALPHA"/>
    <property type="match status" value="1"/>
</dbReference>
<evidence type="ECO:0000256" key="3">
    <source>
        <dbReference type="ARBA" id="ARBA00022679"/>
    </source>
</evidence>
<dbReference type="InterPro" id="IPR004805">
    <property type="entry name" value="DnaE2/DnaE/PolC"/>
</dbReference>
<dbReference type="STRING" id="946077.W5A_10457"/>
<gene>
    <name evidence="9" type="ORF">W5A_10457</name>
</gene>
<keyword evidence="4" id="KW-0548">Nucleotidyltransferase</keyword>
<dbReference type="GO" id="GO:0006260">
    <property type="term" value="P:DNA replication"/>
    <property type="evidence" value="ECO:0007669"/>
    <property type="project" value="UniProtKB-KW"/>
</dbReference>
<protein>
    <recommendedName>
        <fullName evidence="2">DNA polymerase III subunit alpha</fullName>
        <ecNumber evidence="1">2.7.7.7</ecNumber>
    </recommendedName>
</protein>
<dbReference type="InterPro" id="IPR003141">
    <property type="entry name" value="Pol/His_phosphatase_N"/>
</dbReference>
<dbReference type="Proteomes" id="UP000005938">
    <property type="component" value="Unassembled WGS sequence"/>
</dbReference>
<evidence type="ECO:0000256" key="2">
    <source>
        <dbReference type="ARBA" id="ARBA00019114"/>
    </source>
</evidence>